<feature type="compositionally biased region" description="Polar residues" evidence="1">
    <location>
        <begin position="79"/>
        <end position="101"/>
    </location>
</feature>
<evidence type="ECO:0000256" key="1">
    <source>
        <dbReference type="SAM" id="MobiDB-lite"/>
    </source>
</evidence>
<evidence type="ECO:0000313" key="2">
    <source>
        <dbReference type="EMBL" id="TNN51242.1"/>
    </source>
</evidence>
<sequence>MVMDVTRQVEVCVGAPWFCGPEVLWSCSAFNGRSAHQLFISCDGEGEELIPLRLSDTSCICHGMSSHGRGQTFRRPSAHRQTTFRSPCSALQNRTTDQNQPEPEHWIISTDPGLSPSCGSLMPTVTTPHLNLKTFTESSQDQVQVQSTETSTDQVQSTETSTDQVQSTETSTDQVQSTETSTDQVQSTETSTDQVQTDGDRPGQTRTDQTRTDQTRTDGDRRGLRDPLPISTGAFPDVVSVAWSLVKPEPGSDGVLTC</sequence>
<gene>
    <name evidence="2" type="primary">PVDB_0</name>
    <name evidence="2" type="ORF">EYF80_038562</name>
</gene>
<keyword evidence="3" id="KW-1185">Reference proteome</keyword>
<accession>A0A4Z2GEZ6</accession>
<evidence type="ECO:0000313" key="3">
    <source>
        <dbReference type="Proteomes" id="UP000314294"/>
    </source>
</evidence>
<proteinExistence type="predicted"/>
<comment type="caution">
    <text evidence="2">The sequence shown here is derived from an EMBL/GenBank/DDBJ whole genome shotgun (WGS) entry which is preliminary data.</text>
</comment>
<dbReference type="EMBL" id="SRLO01000589">
    <property type="protein sequence ID" value="TNN51242.1"/>
    <property type="molecule type" value="Genomic_DNA"/>
</dbReference>
<feature type="region of interest" description="Disordered" evidence="1">
    <location>
        <begin position="70"/>
        <end position="122"/>
    </location>
</feature>
<keyword evidence="2" id="KW-0675">Receptor</keyword>
<feature type="region of interest" description="Disordered" evidence="1">
    <location>
        <begin position="138"/>
        <end position="233"/>
    </location>
</feature>
<name>A0A4Z2GEZ6_9TELE</name>
<dbReference type="AlphaFoldDB" id="A0A4Z2GEZ6"/>
<protein>
    <submittedName>
        <fullName evidence="2">Duffy receptor beta form</fullName>
    </submittedName>
</protein>
<dbReference type="Proteomes" id="UP000314294">
    <property type="component" value="Unassembled WGS sequence"/>
</dbReference>
<feature type="compositionally biased region" description="Basic and acidic residues" evidence="1">
    <location>
        <begin position="198"/>
        <end position="225"/>
    </location>
</feature>
<reference evidence="2 3" key="1">
    <citation type="submission" date="2019-03" db="EMBL/GenBank/DDBJ databases">
        <title>First draft genome of Liparis tanakae, snailfish: a comprehensive survey of snailfish specific genes.</title>
        <authorList>
            <person name="Kim W."/>
            <person name="Song I."/>
            <person name="Jeong J.-H."/>
            <person name="Kim D."/>
            <person name="Kim S."/>
            <person name="Ryu S."/>
            <person name="Song J.Y."/>
            <person name="Lee S.K."/>
        </authorList>
    </citation>
    <scope>NUCLEOTIDE SEQUENCE [LARGE SCALE GENOMIC DNA]</scope>
    <source>
        <tissue evidence="2">Muscle</tissue>
    </source>
</reference>
<feature type="compositionally biased region" description="Polar residues" evidence="1">
    <location>
        <begin position="138"/>
        <end position="197"/>
    </location>
</feature>
<organism evidence="2 3">
    <name type="scientific">Liparis tanakae</name>
    <name type="common">Tanaka's snailfish</name>
    <dbReference type="NCBI Taxonomy" id="230148"/>
    <lineage>
        <taxon>Eukaryota</taxon>
        <taxon>Metazoa</taxon>
        <taxon>Chordata</taxon>
        <taxon>Craniata</taxon>
        <taxon>Vertebrata</taxon>
        <taxon>Euteleostomi</taxon>
        <taxon>Actinopterygii</taxon>
        <taxon>Neopterygii</taxon>
        <taxon>Teleostei</taxon>
        <taxon>Neoteleostei</taxon>
        <taxon>Acanthomorphata</taxon>
        <taxon>Eupercaria</taxon>
        <taxon>Perciformes</taxon>
        <taxon>Cottioidei</taxon>
        <taxon>Cottales</taxon>
        <taxon>Liparidae</taxon>
        <taxon>Liparis</taxon>
    </lineage>
</organism>